<dbReference type="GO" id="GO:0008270">
    <property type="term" value="F:zinc ion binding"/>
    <property type="evidence" value="ECO:0007669"/>
    <property type="project" value="UniProtKB-KW"/>
</dbReference>
<dbReference type="Pfam" id="PF00169">
    <property type="entry name" value="PH"/>
    <property type="match status" value="1"/>
</dbReference>
<dbReference type="PANTHER" id="PTHR23180:SF160">
    <property type="entry name" value="ADP-RIBOSYLATION FACTOR GTPASE-ACTIVATING PROTEIN EFFECTOR PROTEIN 1"/>
    <property type="match status" value="1"/>
</dbReference>
<keyword evidence="1" id="KW-0343">GTPase activation</keyword>
<feature type="compositionally biased region" description="Basic and acidic residues" evidence="8">
    <location>
        <begin position="750"/>
        <end position="763"/>
    </location>
</feature>
<feature type="coiled-coil region" evidence="7">
    <location>
        <begin position="245"/>
        <end position="275"/>
    </location>
</feature>
<dbReference type="PRINTS" id="PR00405">
    <property type="entry name" value="REVINTRACTNG"/>
</dbReference>
<dbReference type="Proteomes" id="UP000193920">
    <property type="component" value="Unassembled WGS sequence"/>
</dbReference>
<accession>A0A1Y2D218</accession>
<dbReference type="Gene3D" id="1.25.40.20">
    <property type="entry name" value="Ankyrin repeat-containing domain"/>
    <property type="match status" value="1"/>
</dbReference>
<protein>
    <submittedName>
        <fullName evidence="11">ArfGap-domain-containing protein</fullName>
    </submittedName>
</protein>
<evidence type="ECO:0000256" key="8">
    <source>
        <dbReference type="SAM" id="MobiDB-lite"/>
    </source>
</evidence>
<dbReference type="SUPFAM" id="SSF57863">
    <property type="entry name" value="ArfGap/RecO-like zinc finger"/>
    <property type="match status" value="1"/>
</dbReference>
<feature type="domain" description="PH" evidence="9">
    <location>
        <begin position="294"/>
        <end position="384"/>
    </location>
</feature>
<dbReference type="PANTHER" id="PTHR23180">
    <property type="entry name" value="CENTAURIN/ARF"/>
    <property type="match status" value="1"/>
</dbReference>
<dbReference type="SMART" id="SM00233">
    <property type="entry name" value="PH"/>
    <property type="match status" value="1"/>
</dbReference>
<feature type="coiled-coil region" evidence="7">
    <location>
        <begin position="418"/>
        <end position="445"/>
    </location>
</feature>
<feature type="region of interest" description="Disordered" evidence="8">
    <location>
        <begin position="747"/>
        <end position="781"/>
    </location>
</feature>
<dbReference type="InterPro" id="IPR036770">
    <property type="entry name" value="Ankyrin_rpt-contain_sf"/>
</dbReference>
<dbReference type="FunFam" id="2.30.29.30:FF:000286">
    <property type="entry name" value="PH-protein kinase domain containing protein"/>
    <property type="match status" value="1"/>
</dbReference>
<dbReference type="InterPro" id="IPR037278">
    <property type="entry name" value="ARFGAP/RecO"/>
</dbReference>
<dbReference type="SUPFAM" id="SSF48403">
    <property type="entry name" value="Ankyrin repeat"/>
    <property type="match status" value="1"/>
</dbReference>
<dbReference type="Gene3D" id="1.10.220.150">
    <property type="entry name" value="Arf GTPase activating protein"/>
    <property type="match status" value="1"/>
</dbReference>
<dbReference type="GO" id="GO:0005737">
    <property type="term" value="C:cytoplasm"/>
    <property type="evidence" value="ECO:0007669"/>
    <property type="project" value="InterPro"/>
</dbReference>
<dbReference type="PROSITE" id="PS50003">
    <property type="entry name" value="PH_DOMAIN"/>
    <property type="match status" value="1"/>
</dbReference>
<dbReference type="InterPro" id="IPR001849">
    <property type="entry name" value="PH_domain"/>
</dbReference>
<dbReference type="PROSITE" id="PS50297">
    <property type="entry name" value="ANK_REP_REGION"/>
    <property type="match status" value="1"/>
</dbReference>
<evidence type="ECO:0000256" key="2">
    <source>
        <dbReference type="ARBA" id="ARBA00022723"/>
    </source>
</evidence>
<dbReference type="SUPFAM" id="SSF50729">
    <property type="entry name" value="PH domain-like"/>
    <property type="match status" value="1"/>
</dbReference>
<evidence type="ECO:0000256" key="7">
    <source>
        <dbReference type="SAM" id="Coils"/>
    </source>
</evidence>
<dbReference type="GO" id="GO:0005096">
    <property type="term" value="F:GTPase activator activity"/>
    <property type="evidence" value="ECO:0007669"/>
    <property type="project" value="UniProtKB-KW"/>
</dbReference>
<evidence type="ECO:0000259" key="10">
    <source>
        <dbReference type="PROSITE" id="PS50115"/>
    </source>
</evidence>
<keyword evidence="3 6" id="KW-0863">Zinc-finger</keyword>
<evidence type="ECO:0000256" key="6">
    <source>
        <dbReference type="PROSITE-ProRule" id="PRU00288"/>
    </source>
</evidence>
<feature type="region of interest" description="Disordered" evidence="8">
    <location>
        <begin position="1"/>
        <end position="21"/>
    </location>
</feature>
<evidence type="ECO:0000256" key="4">
    <source>
        <dbReference type="ARBA" id="ARBA00022833"/>
    </source>
</evidence>
<dbReference type="Pfam" id="PF12796">
    <property type="entry name" value="Ank_2"/>
    <property type="match status" value="1"/>
</dbReference>
<sequence length="1000" mass="114519">MTSVDNNASQESILSWTSEEKHEKESGTKILLSQCFEDSPMHRDKIRDCEESIDLLQNTIRNIIKSANQAVNYAKDFSNCFNKISEELVNYEKQCANKNENDILSTTLGHFGEILTEVERGRQILITNINDIFIEPLKNFSNEELDKYKQLRSEFKSADSTYLSALDKFLSKKIKDDTGIQECAKDVSIAREDFHAKSLKYCNHLNNLQAKKKFEILENFISLTYSNYAFYHQGYEVYTDCEPTMRELTGKLIELREQQENIEKKKINYEQYIEKARPFYNPLTVRHSSKHITIPVKSGYLMKQSPQMKRWKRVFFELKGDQFRCFNGTKWSNIDLRLCMVREMKQADRRNCFEIVSPIKTFHLQSDNEYEMFEWISTLQNAIGRALHSERATPEEIEAAALANSAATSAMFGIKPTEKEKKRRRQEMLAKRKQKEEEMIQKIRNLPGNGICADCGKPDPEWASCNLGITLCITCSGIHRGLGVHVSKVRSLTLDRWPPELITIMLSLGNTRVNSIYEALLQKNCDDECRPSPESDQIIKEHWITSKYIRKEYIWSGENQEEFILNTIHEQYFKAVERGDLPEAIRYIALGADVNYKDPKTGRNALHQAIISQNDVNAVFVMQWIDDLNDIDNSGRTALHYAVENDDINIVQMLLKRHAKTDIKDNDNITPIMIAEENKNTTLVTVLRLITFERENNGDGILNELGFNEALDLLVNFPEEEENKLPGTIKVTTPISKVSNEEVPLEIETDLTRKQEEEREKTEARRKRSSVSSPFTPTDVYEDPLLTQSVLDTVVEKSSFDNINVKTISEETKEMNLEEANPFATTVNIKEIKLDNPTTFSIAATEASKDINLEMNPFATTNTTTKDINLDEPNPFATTNTTTKDINLDEPNPFATTNTTTKDINLNEPNPFASTTINTFNNNNSLLSSIPVSKNSSFGVNAFSDINTFNSMSSMSNMLDDMSSLLDGADMDRRSHHNTENSNNNKDKYNEEDMFTSPWA</sequence>
<dbReference type="Gene3D" id="1.20.1270.60">
    <property type="entry name" value="Arfaptin homology (AH) domain/BAR domain"/>
    <property type="match status" value="1"/>
</dbReference>
<dbReference type="STRING" id="1754190.A0A1Y2D218"/>
<dbReference type="InterPro" id="IPR011993">
    <property type="entry name" value="PH-like_dom_sf"/>
</dbReference>
<feature type="domain" description="Arf-GAP" evidence="10">
    <location>
        <begin position="437"/>
        <end position="562"/>
    </location>
</feature>
<dbReference type="Pfam" id="PF01412">
    <property type="entry name" value="ArfGap"/>
    <property type="match status" value="1"/>
</dbReference>
<dbReference type="InterPro" id="IPR001164">
    <property type="entry name" value="ArfGAP_dom"/>
</dbReference>
<dbReference type="SMART" id="SM00248">
    <property type="entry name" value="ANK"/>
    <property type="match status" value="2"/>
</dbReference>
<proteinExistence type="predicted"/>
<keyword evidence="12" id="KW-1185">Reference proteome</keyword>
<gene>
    <name evidence="11" type="ORF">LY90DRAFT_285208</name>
</gene>
<evidence type="ECO:0000313" key="11">
    <source>
        <dbReference type="EMBL" id="ORY53333.1"/>
    </source>
</evidence>
<evidence type="ECO:0000313" key="12">
    <source>
        <dbReference type="Proteomes" id="UP000193920"/>
    </source>
</evidence>
<feature type="region of interest" description="Disordered" evidence="8">
    <location>
        <begin position="969"/>
        <end position="1000"/>
    </location>
</feature>
<dbReference type="OrthoDB" id="10266696at2759"/>
<evidence type="ECO:0000256" key="5">
    <source>
        <dbReference type="PROSITE-ProRule" id="PRU00023"/>
    </source>
</evidence>
<evidence type="ECO:0000256" key="1">
    <source>
        <dbReference type="ARBA" id="ARBA00022468"/>
    </source>
</evidence>
<keyword evidence="5" id="KW-0040">ANK repeat</keyword>
<evidence type="ECO:0000256" key="3">
    <source>
        <dbReference type="ARBA" id="ARBA00022771"/>
    </source>
</evidence>
<reference evidence="11 12" key="1">
    <citation type="submission" date="2016-08" db="EMBL/GenBank/DDBJ databases">
        <title>A Parts List for Fungal Cellulosomes Revealed by Comparative Genomics.</title>
        <authorList>
            <consortium name="DOE Joint Genome Institute"/>
            <person name="Haitjema C.H."/>
            <person name="Gilmore S.P."/>
            <person name="Henske J.K."/>
            <person name="Solomon K.V."/>
            <person name="De Groot R."/>
            <person name="Kuo A."/>
            <person name="Mondo S.J."/>
            <person name="Salamov A.A."/>
            <person name="Labutti K."/>
            <person name="Zhao Z."/>
            <person name="Chiniquy J."/>
            <person name="Barry K."/>
            <person name="Brewer H.M."/>
            <person name="Purvine S.O."/>
            <person name="Wright A.T."/>
            <person name="Boxma B."/>
            <person name="Van Alen T."/>
            <person name="Hackstein J.H."/>
            <person name="Baker S.E."/>
            <person name="Grigoriev I.V."/>
            <person name="O'Malley M.A."/>
        </authorList>
    </citation>
    <scope>NUCLEOTIDE SEQUENCE [LARGE SCALE GENOMIC DNA]</scope>
    <source>
        <strain evidence="11 12">G1</strain>
    </source>
</reference>
<keyword evidence="7" id="KW-0175">Coiled coil</keyword>
<keyword evidence="4" id="KW-0862">Zinc</keyword>
<dbReference type="PROSITE" id="PS50115">
    <property type="entry name" value="ARFGAP"/>
    <property type="match status" value="1"/>
</dbReference>
<organism evidence="11 12">
    <name type="scientific">Neocallimastix californiae</name>
    <dbReference type="NCBI Taxonomy" id="1754190"/>
    <lineage>
        <taxon>Eukaryota</taxon>
        <taxon>Fungi</taxon>
        <taxon>Fungi incertae sedis</taxon>
        <taxon>Chytridiomycota</taxon>
        <taxon>Chytridiomycota incertae sedis</taxon>
        <taxon>Neocallimastigomycetes</taxon>
        <taxon>Neocallimastigales</taxon>
        <taxon>Neocallimastigaceae</taxon>
        <taxon>Neocallimastix</taxon>
    </lineage>
</organism>
<dbReference type="Gene3D" id="2.30.29.30">
    <property type="entry name" value="Pleckstrin-homology domain (PH domain)/Phosphotyrosine-binding domain (PTB)"/>
    <property type="match status" value="1"/>
</dbReference>
<feature type="repeat" description="ANK" evidence="5">
    <location>
        <begin position="634"/>
        <end position="666"/>
    </location>
</feature>
<comment type="caution">
    <text evidence="11">The sequence shown here is derived from an EMBL/GenBank/DDBJ whole genome shotgun (WGS) entry which is preliminary data.</text>
</comment>
<dbReference type="Pfam" id="PF16746">
    <property type="entry name" value="BAR_3"/>
    <property type="match status" value="1"/>
</dbReference>
<keyword evidence="2" id="KW-0479">Metal-binding</keyword>
<dbReference type="InterPro" id="IPR038508">
    <property type="entry name" value="ArfGAP_dom_sf"/>
</dbReference>
<dbReference type="PROSITE" id="PS50088">
    <property type="entry name" value="ANK_REPEAT"/>
    <property type="match status" value="1"/>
</dbReference>
<dbReference type="InterPro" id="IPR027267">
    <property type="entry name" value="AH/BAR_dom_sf"/>
</dbReference>
<feature type="compositionally biased region" description="Basic and acidic residues" evidence="8">
    <location>
        <begin position="970"/>
        <end position="991"/>
    </location>
</feature>
<dbReference type="AlphaFoldDB" id="A0A1Y2D218"/>
<dbReference type="SMART" id="SM00105">
    <property type="entry name" value="ArfGap"/>
    <property type="match status" value="1"/>
</dbReference>
<dbReference type="InterPro" id="IPR045258">
    <property type="entry name" value="ACAP1/2/3-like"/>
</dbReference>
<dbReference type="InterPro" id="IPR004148">
    <property type="entry name" value="BAR_dom"/>
</dbReference>
<dbReference type="SUPFAM" id="SSF103657">
    <property type="entry name" value="BAR/IMD domain-like"/>
    <property type="match status" value="1"/>
</dbReference>
<name>A0A1Y2D218_9FUNG</name>
<dbReference type="FunFam" id="1.10.220.150:FF:000009">
    <property type="entry name" value="stromal membrane-associated protein 1 isoform X1"/>
    <property type="match status" value="1"/>
</dbReference>
<dbReference type="InterPro" id="IPR002110">
    <property type="entry name" value="Ankyrin_rpt"/>
</dbReference>
<feature type="compositionally biased region" description="Polar residues" evidence="8">
    <location>
        <begin position="1"/>
        <end position="17"/>
    </location>
</feature>
<dbReference type="EMBL" id="MCOG01000091">
    <property type="protein sequence ID" value="ORY53333.1"/>
    <property type="molecule type" value="Genomic_DNA"/>
</dbReference>
<evidence type="ECO:0000259" key="9">
    <source>
        <dbReference type="PROSITE" id="PS50003"/>
    </source>
</evidence>